<evidence type="ECO:0000259" key="2">
    <source>
        <dbReference type="PROSITE" id="PS51662"/>
    </source>
</evidence>
<dbReference type="PROSITE" id="PS51662">
    <property type="entry name" value="BP_PHYTASE"/>
    <property type="match status" value="1"/>
</dbReference>
<evidence type="ECO:0000313" key="3">
    <source>
        <dbReference type="EMBL" id="RPE80971.1"/>
    </source>
</evidence>
<name>A0A3N4VP20_9GAMM</name>
<dbReference type="SUPFAM" id="SSF101898">
    <property type="entry name" value="NHL repeat"/>
    <property type="match status" value="1"/>
</dbReference>
<proteinExistence type="predicted"/>
<comment type="caution">
    <text evidence="3">The sequence shown here is derived from an EMBL/GenBank/DDBJ whole genome shotgun (WGS) entry which is preliminary data.</text>
</comment>
<dbReference type="InterPro" id="IPR011042">
    <property type="entry name" value="6-blade_b-propeller_TolB-like"/>
</dbReference>
<dbReference type="GO" id="GO:0016158">
    <property type="term" value="F:inositol hexakisphosphate 3-phosphatase activity"/>
    <property type="evidence" value="ECO:0007669"/>
    <property type="project" value="InterPro"/>
</dbReference>
<gene>
    <name evidence="3" type="ORF">EDC50_0138</name>
</gene>
<dbReference type="OrthoDB" id="5943115at2"/>
<protein>
    <submittedName>
        <fullName evidence="3">3-phytase</fullName>
    </submittedName>
</protein>
<dbReference type="AlphaFoldDB" id="A0A3N4VP20"/>
<feature type="chain" id="PRO_5018068281" evidence="1">
    <location>
        <begin position="24"/>
        <end position="347"/>
    </location>
</feature>
<accession>A0A3N4VP20</accession>
<dbReference type="RefSeq" id="WP_123768563.1">
    <property type="nucleotide sequence ID" value="NZ_RKQN01000001.1"/>
</dbReference>
<dbReference type="EMBL" id="RKQN01000001">
    <property type="protein sequence ID" value="RPE80971.1"/>
    <property type="molecule type" value="Genomic_DNA"/>
</dbReference>
<dbReference type="Proteomes" id="UP000269708">
    <property type="component" value="Unassembled WGS sequence"/>
</dbReference>
<dbReference type="Gene3D" id="2.120.10.30">
    <property type="entry name" value="TolB, C-terminal domain"/>
    <property type="match status" value="1"/>
</dbReference>
<keyword evidence="1" id="KW-0732">Signal</keyword>
<feature type="signal peptide" evidence="1">
    <location>
        <begin position="1"/>
        <end position="23"/>
    </location>
</feature>
<sequence length="347" mass="35620">MTLRAFAVSLLAAVLPACTSAPPAPPAPSADGPREVLERYVSAAQPEALGALATWPAEDGGAWLIAAAPAADRLLVFDADSGARLRTVGARGRGPGRFLRPAGVAAFGERLFVAERGNRRVQVLGLPDFAPLGSFGEAELHAPDALWVDETAPDELRVYVVDADAPEAGPGRRVHRYVLGFDEDGRARARHLGAFGDRGTAALRGAAAIAGDDASGRLLLADAGAHGTALRAYRFDGGDARGAAPALDGAAAGLALWACPDGSGYWIAAERRAARTGFRLFDRAALAPRGGFRGETVAGTGAIAVHAAATAAFPFGALFAVHDDHAVAAFDLAEVARVLDLPPGCLD</sequence>
<evidence type="ECO:0000256" key="1">
    <source>
        <dbReference type="SAM" id="SignalP"/>
    </source>
</evidence>
<feature type="domain" description="BPP" evidence="2">
    <location>
        <begin position="20"/>
        <end position="339"/>
    </location>
</feature>
<evidence type="ECO:0000313" key="4">
    <source>
        <dbReference type="Proteomes" id="UP000269708"/>
    </source>
</evidence>
<keyword evidence="4" id="KW-1185">Reference proteome</keyword>
<organism evidence="3 4">
    <name type="scientific">Vulcaniibacterium tengchongense</name>
    <dbReference type="NCBI Taxonomy" id="1273429"/>
    <lineage>
        <taxon>Bacteria</taxon>
        <taxon>Pseudomonadati</taxon>
        <taxon>Pseudomonadota</taxon>
        <taxon>Gammaproteobacteria</taxon>
        <taxon>Lysobacterales</taxon>
        <taxon>Lysobacteraceae</taxon>
        <taxon>Vulcaniibacterium</taxon>
    </lineage>
</organism>
<dbReference type="InterPro" id="IPR003431">
    <property type="entry name" value="B-propeller_Phytase"/>
</dbReference>
<reference evidence="3 4" key="1">
    <citation type="submission" date="2018-11" db="EMBL/GenBank/DDBJ databases">
        <title>Genomic Encyclopedia of Type Strains, Phase IV (KMG-IV): sequencing the most valuable type-strain genomes for metagenomic binning, comparative biology and taxonomic classification.</title>
        <authorList>
            <person name="Goeker M."/>
        </authorList>
    </citation>
    <scope>NUCLEOTIDE SEQUENCE [LARGE SCALE GENOMIC DNA]</scope>
    <source>
        <strain evidence="3 4">DSM 25623</strain>
    </source>
</reference>